<dbReference type="Pfam" id="PF00534">
    <property type="entry name" value="Glycos_transf_1"/>
    <property type="match status" value="1"/>
</dbReference>
<dbReference type="InterPro" id="IPR001296">
    <property type="entry name" value="Glyco_trans_1"/>
</dbReference>
<name>A0A1I6BRQ4_HYMAR</name>
<feature type="domain" description="Glycosyl transferase family 1" evidence="1">
    <location>
        <begin position="203"/>
        <end position="357"/>
    </location>
</feature>
<keyword evidence="3" id="KW-1185">Reference proteome</keyword>
<reference evidence="3" key="1">
    <citation type="submission" date="2016-10" db="EMBL/GenBank/DDBJ databases">
        <authorList>
            <person name="Varghese N."/>
            <person name="Submissions S."/>
        </authorList>
    </citation>
    <scope>NUCLEOTIDE SEQUENCE [LARGE SCALE GENOMIC DNA]</scope>
    <source>
        <strain evidence="3">OR362-8,ATCC BAA-1266,JCM 13504</strain>
    </source>
</reference>
<dbReference type="AlphaFoldDB" id="A0A1I6BRQ4"/>
<organism evidence="2 3">
    <name type="scientific">Hymenobacter arizonensis</name>
    <name type="common">Siccationidurans arizonensis</name>
    <dbReference type="NCBI Taxonomy" id="1227077"/>
    <lineage>
        <taxon>Bacteria</taxon>
        <taxon>Pseudomonadati</taxon>
        <taxon>Bacteroidota</taxon>
        <taxon>Cytophagia</taxon>
        <taxon>Cytophagales</taxon>
        <taxon>Hymenobacteraceae</taxon>
        <taxon>Hymenobacter</taxon>
    </lineage>
</organism>
<protein>
    <submittedName>
        <fullName evidence="2">Glycosyltransferase involved in cell wall bisynthesis</fullName>
    </submittedName>
</protein>
<evidence type="ECO:0000313" key="2">
    <source>
        <dbReference type="EMBL" id="SFQ83609.1"/>
    </source>
</evidence>
<dbReference type="PANTHER" id="PTHR46401:SF8">
    <property type="entry name" value="BLL6006 PROTEIN"/>
    <property type="match status" value="1"/>
</dbReference>
<dbReference type="Proteomes" id="UP000199029">
    <property type="component" value="Unassembled WGS sequence"/>
</dbReference>
<dbReference type="RefSeq" id="WP_092679022.1">
    <property type="nucleotide sequence ID" value="NZ_FOXS01000012.1"/>
</dbReference>
<dbReference type="EMBL" id="FOXS01000012">
    <property type="protein sequence ID" value="SFQ83609.1"/>
    <property type="molecule type" value="Genomic_DNA"/>
</dbReference>
<evidence type="ECO:0000313" key="3">
    <source>
        <dbReference type="Proteomes" id="UP000199029"/>
    </source>
</evidence>
<keyword evidence="2" id="KW-0808">Transferase</keyword>
<dbReference type="PANTHER" id="PTHR46401">
    <property type="entry name" value="GLYCOSYLTRANSFERASE WBBK-RELATED"/>
    <property type="match status" value="1"/>
</dbReference>
<evidence type="ECO:0000259" key="1">
    <source>
        <dbReference type="Pfam" id="PF00534"/>
    </source>
</evidence>
<accession>A0A1I6BRQ4</accession>
<sequence length="381" mass="42494">MSNSVRIILIGNYLPDKQESMLRFAHMLDNGFRNAGFKSEVWQPTVLFGKKALNTNAGFGKWLGYLDKWVIFPIVLRWRLLGSGNLRQPTVRFHICDHSNAPYLKQLPIDQTSITCHDVLAIRGGLGHVDTYVTASRFGQILQRWILNSLSHAKRLAAVSQLTFDQLQALIPPHPKHKDWRVIHNAFNAEFWPMDARQASSLIKQTELDLNVPFLLHVGSGHPRKNRLLLLDMVAILGKQWQGNICFAGEALDSTLLEHSEILGLRQRIISIVKPDHHVLVALYSTCAAFVFPSYTEGFGWPVIEAQACGRPVIASNVAPMPEVSGGAALHAAPTDAQAFADAFLSLIDDSKRTNLIAAGLANCRRFELNHILSAYLELIM</sequence>
<dbReference type="Gene3D" id="3.40.50.2000">
    <property type="entry name" value="Glycogen Phosphorylase B"/>
    <property type="match status" value="2"/>
</dbReference>
<dbReference type="OrthoDB" id="9801609at2"/>
<proteinExistence type="predicted"/>
<dbReference type="SUPFAM" id="SSF53756">
    <property type="entry name" value="UDP-Glycosyltransferase/glycogen phosphorylase"/>
    <property type="match status" value="1"/>
</dbReference>
<gene>
    <name evidence="2" type="ORF">SAMN04515668_5003</name>
</gene>
<dbReference type="STRING" id="1227077.SAMN04515668_5003"/>
<dbReference type="GO" id="GO:0016757">
    <property type="term" value="F:glycosyltransferase activity"/>
    <property type="evidence" value="ECO:0007669"/>
    <property type="project" value="InterPro"/>
</dbReference>
<dbReference type="CDD" id="cd03809">
    <property type="entry name" value="GT4_MtfB-like"/>
    <property type="match status" value="1"/>
</dbReference>